<reference evidence="10" key="1">
    <citation type="journal article" date="2015" name="ISME J.">
        <title>Aquifer environment selects for microbial species cohorts in sediment and groundwater.</title>
        <authorList>
            <person name="Hug L.A."/>
            <person name="Thomas B.C."/>
            <person name="Brown C.T."/>
            <person name="Frischkorn K.R."/>
            <person name="Williams K.H."/>
            <person name="Tringe S.G."/>
            <person name="Banfield J.F."/>
        </authorList>
    </citation>
    <scope>NUCLEOTIDE SEQUENCE</scope>
</reference>
<dbReference type="GO" id="GO:0003735">
    <property type="term" value="F:structural constituent of ribosome"/>
    <property type="evidence" value="ECO:0007669"/>
    <property type="project" value="UniProtKB-UniRule"/>
</dbReference>
<organism evidence="10">
    <name type="scientific">uncultured Chloroflexi bacterium Rifle_16ft_4_minimus_1477</name>
    <dbReference type="NCBI Taxonomy" id="1665058"/>
    <lineage>
        <taxon>Bacteria</taxon>
        <taxon>Bacillati</taxon>
        <taxon>Chloroflexota</taxon>
        <taxon>environmental samples</taxon>
    </lineage>
</organism>
<dbReference type="InterPro" id="IPR019927">
    <property type="entry name" value="Ribosomal_uL3_bac/org-type"/>
</dbReference>
<evidence type="ECO:0000256" key="3">
    <source>
        <dbReference type="ARBA" id="ARBA00022884"/>
    </source>
</evidence>
<dbReference type="Gene3D" id="3.30.160.810">
    <property type="match status" value="1"/>
</dbReference>
<dbReference type="PROSITE" id="PS00474">
    <property type="entry name" value="RIBOSOMAL_L3"/>
    <property type="match status" value="1"/>
</dbReference>
<dbReference type="InterPro" id="IPR019926">
    <property type="entry name" value="Ribosomal_uL3_CS"/>
</dbReference>
<keyword evidence="4 7" id="KW-0689">Ribosomal protein</keyword>
<evidence type="ECO:0000256" key="6">
    <source>
        <dbReference type="ARBA" id="ARBA00035243"/>
    </source>
</evidence>
<evidence type="ECO:0000256" key="7">
    <source>
        <dbReference type="HAMAP-Rule" id="MF_01325"/>
    </source>
</evidence>
<evidence type="ECO:0000256" key="2">
    <source>
        <dbReference type="ARBA" id="ARBA00022730"/>
    </source>
</evidence>
<comment type="function">
    <text evidence="7 9">One of the primary rRNA binding proteins, it binds directly near the 3'-end of the 23S rRNA, where it nucleates assembly of the 50S subunit.</text>
</comment>
<evidence type="ECO:0000313" key="10">
    <source>
        <dbReference type="EMBL" id="AKQ01144.1"/>
    </source>
</evidence>
<dbReference type="HAMAP" id="MF_01325_B">
    <property type="entry name" value="Ribosomal_uL3_B"/>
    <property type="match status" value="1"/>
</dbReference>
<dbReference type="Pfam" id="PF00297">
    <property type="entry name" value="Ribosomal_L3"/>
    <property type="match status" value="1"/>
</dbReference>
<dbReference type="SUPFAM" id="SSF50447">
    <property type="entry name" value="Translation proteins"/>
    <property type="match status" value="1"/>
</dbReference>
<evidence type="ECO:0000256" key="9">
    <source>
        <dbReference type="RuleBase" id="RU003906"/>
    </source>
</evidence>
<dbReference type="GO" id="GO:0006412">
    <property type="term" value="P:translation"/>
    <property type="evidence" value="ECO:0007669"/>
    <property type="project" value="UniProtKB-UniRule"/>
</dbReference>
<proteinExistence type="inferred from homology"/>
<dbReference type="InterPro" id="IPR009000">
    <property type="entry name" value="Transl_B-barrel_sf"/>
</dbReference>
<gene>
    <name evidence="7 10" type="primary">rplC</name>
</gene>
<protein>
    <recommendedName>
        <fullName evidence="6 7">Large ribosomal subunit protein uL3</fullName>
    </recommendedName>
</protein>
<dbReference type="PANTHER" id="PTHR11229">
    <property type="entry name" value="50S RIBOSOMAL PROTEIN L3"/>
    <property type="match status" value="1"/>
</dbReference>
<evidence type="ECO:0000256" key="4">
    <source>
        <dbReference type="ARBA" id="ARBA00022980"/>
    </source>
</evidence>
<dbReference type="GO" id="GO:0019843">
    <property type="term" value="F:rRNA binding"/>
    <property type="evidence" value="ECO:0007669"/>
    <property type="project" value="UniProtKB-UniRule"/>
</dbReference>
<keyword evidence="2 7" id="KW-0699">rRNA-binding</keyword>
<comment type="subunit">
    <text evidence="7 9">Part of the 50S ribosomal subunit. Forms a cluster with proteins L14 and L19.</text>
</comment>
<evidence type="ECO:0000256" key="1">
    <source>
        <dbReference type="ARBA" id="ARBA00006540"/>
    </source>
</evidence>
<dbReference type="EMBL" id="KT006951">
    <property type="protein sequence ID" value="AKQ01144.1"/>
    <property type="molecule type" value="Genomic_DNA"/>
</dbReference>
<dbReference type="Gene3D" id="2.40.30.10">
    <property type="entry name" value="Translation factors"/>
    <property type="match status" value="1"/>
</dbReference>
<keyword evidence="3 7" id="KW-0694">RNA-binding</keyword>
<dbReference type="AlphaFoldDB" id="A0A0H4TKV0"/>
<dbReference type="FunFam" id="2.40.30.10:FF:000004">
    <property type="entry name" value="50S ribosomal protein L3"/>
    <property type="match status" value="1"/>
</dbReference>
<dbReference type="InterPro" id="IPR000597">
    <property type="entry name" value="Ribosomal_uL3"/>
</dbReference>
<comment type="similarity">
    <text evidence="1 7 8">Belongs to the universal ribosomal protein uL3 family.</text>
</comment>
<dbReference type="NCBIfam" id="TIGR03625">
    <property type="entry name" value="L3_bact"/>
    <property type="match status" value="1"/>
</dbReference>
<keyword evidence="5 7" id="KW-0687">Ribonucleoprotein</keyword>
<dbReference type="PANTHER" id="PTHR11229:SF16">
    <property type="entry name" value="LARGE RIBOSOMAL SUBUNIT PROTEIN UL3C"/>
    <property type="match status" value="1"/>
</dbReference>
<dbReference type="GO" id="GO:0022625">
    <property type="term" value="C:cytosolic large ribosomal subunit"/>
    <property type="evidence" value="ECO:0007669"/>
    <property type="project" value="TreeGrafter"/>
</dbReference>
<accession>A0A0H4TKV0</accession>
<evidence type="ECO:0000256" key="8">
    <source>
        <dbReference type="RuleBase" id="RU003905"/>
    </source>
</evidence>
<evidence type="ECO:0000256" key="5">
    <source>
        <dbReference type="ARBA" id="ARBA00023274"/>
    </source>
</evidence>
<sequence>MFKGLIGKKIGMTQIFDEQGRAIPVTLIEAGPCFVTQIRRPDREGYSAVQLGFGETKTKHMSGGELGHLNRVKAPVLRYLREFRAKQPEVKEGDSLTVQNFTVGDHVDIVGVSKGKGFAGAMKRHGFHGGPITHGQSDRQRSVGAIGANTNPGHVFKGKRMPGHMGVQRVTSQNLKVVFVDAEKNLLGVYGAVAGGKGSVVTIRESRKA</sequence>
<name>A0A0H4TKV0_9CHLR</name>